<proteinExistence type="predicted"/>
<dbReference type="Gene3D" id="3.30.710.10">
    <property type="entry name" value="Potassium Channel Kv1.1, Chain A"/>
    <property type="match status" value="1"/>
</dbReference>
<dbReference type="InterPro" id="IPR052664">
    <property type="entry name" value="BTB-MATH_domain_protein"/>
</dbReference>
<keyword evidence="3" id="KW-1185">Reference proteome</keyword>
<dbReference type="OrthoDB" id="3164835at2759"/>
<dbReference type="Proteomes" id="UP000467700">
    <property type="component" value="Unassembled WGS sequence"/>
</dbReference>
<dbReference type="PROSITE" id="PS50097">
    <property type="entry name" value="BTB"/>
    <property type="match status" value="1"/>
</dbReference>
<dbReference type="Pfam" id="PF00651">
    <property type="entry name" value="BTB"/>
    <property type="match status" value="1"/>
</dbReference>
<reference evidence="2 3" key="1">
    <citation type="submission" date="2020-01" db="EMBL/GenBank/DDBJ databases">
        <authorList>
            <person name="Gupta K D."/>
        </authorList>
    </citation>
    <scope>NUCLEOTIDE SEQUENCE [LARGE SCALE GENOMIC DNA]</scope>
</reference>
<gene>
    <name evidence="2" type="ORF">AAE3_LOCUS11520</name>
</gene>
<dbReference type="InterPro" id="IPR000210">
    <property type="entry name" value="BTB/POZ_dom"/>
</dbReference>
<dbReference type="SUPFAM" id="SSF54695">
    <property type="entry name" value="POZ domain"/>
    <property type="match status" value="1"/>
</dbReference>
<dbReference type="InterPro" id="IPR011333">
    <property type="entry name" value="SKP1/BTB/POZ_sf"/>
</dbReference>
<evidence type="ECO:0000313" key="2">
    <source>
        <dbReference type="EMBL" id="CAA7269229.1"/>
    </source>
</evidence>
<organism evidence="2 3">
    <name type="scientific">Cyclocybe aegerita</name>
    <name type="common">Black poplar mushroom</name>
    <name type="synonym">Agrocybe aegerita</name>
    <dbReference type="NCBI Taxonomy" id="1973307"/>
    <lineage>
        <taxon>Eukaryota</taxon>
        <taxon>Fungi</taxon>
        <taxon>Dikarya</taxon>
        <taxon>Basidiomycota</taxon>
        <taxon>Agaricomycotina</taxon>
        <taxon>Agaricomycetes</taxon>
        <taxon>Agaricomycetidae</taxon>
        <taxon>Agaricales</taxon>
        <taxon>Agaricineae</taxon>
        <taxon>Bolbitiaceae</taxon>
        <taxon>Cyclocybe</taxon>
    </lineage>
</organism>
<dbReference type="EMBL" id="CACVBS010000076">
    <property type="protein sequence ID" value="CAA7269229.1"/>
    <property type="molecule type" value="Genomic_DNA"/>
</dbReference>
<dbReference type="SMART" id="SM00225">
    <property type="entry name" value="BTB"/>
    <property type="match status" value="1"/>
</dbReference>
<sequence>MDGSPQITIADAPFDSPKKADVILRSSDNVDFYVMKALLAFSSPIFRDMFFLPQPQHDRASFRSTDNPPLDIVAIQYESAPLQNVLLLCYPQIGPGMQPKLTSDDIIEAYIIAEKYDMETVIQLLEDALSTIPPKFIRDPLRMLAIAVQHGWVDFYVLKAFLAFSSPVLRDKFAESPRSRSSSSTPRKSHPIFSPRLENADEIIAAYAVAEDFKMDAIMKQLEEMLLASKAIKEEPLRILAIAIQMGWEKVGKLAAKNTLSIPFGRLPFSNELNTITGADIWNLQDYRQSCAHAIHAWFHRNNIGGGRPWRPAGVCKKSFVRP</sequence>
<dbReference type="AlphaFoldDB" id="A0A8S0VTX1"/>
<name>A0A8S0VTX1_CYCAE</name>
<accession>A0A8S0VTX1</accession>
<evidence type="ECO:0000313" key="3">
    <source>
        <dbReference type="Proteomes" id="UP000467700"/>
    </source>
</evidence>
<evidence type="ECO:0000259" key="1">
    <source>
        <dbReference type="PROSITE" id="PS50097"/>
    </source>
</evidence>
<comment type="caution">
    <text evidence="2">The sequence shown here is derived from an EMBL/GenBank/DDBJ whole genome shotgun (WGS) entry which is preliminary data.</text>
</comment>
<protein>
    <recommendedName>
        <fullName evidence="1">BTB domain-containing protein</fullName>
    </recommendedName>
</protein>
<dbReference type="PANTHER" id="PTHR22743:SF165">
    <property type="entry name" value="BTB AND MATH DOMAIN CONTAINING-RELATED"/>
    <property type="match status" value="1"/>
</dbReference>
<feature type="domain" description="BTB" evidence="1">
    <location>
        <begin position="20"/>
        <end position="90"/>
    </location>
</feature>
<dbReference type="PANTHER" id="PTHR22743">
    <property type="entry name" value="MEPRIN/TRAF-LIKE MATH FAMILY-C.ELEGANS"/>
    <property type="match status" value="1"/>
</dbReference>